<dbReference type="Pfam" id="PF22483">
    <property type="entry name" value="Mu-transpos_C_2"/>
    <property type="match status" value="1"/>
</dbReference>
<dbReference type="Proteomes" id="UP000235925">
    <property type="component" value="Unassembled WGS sequence"/>
</dbReference>
<protein>
    <submittedName>
        <fullName evidence="3">Transposase</fullName>
    </submittedName>
</protein>
<evidence type="ECO:0000313" key="3">
    <source>
        <dbReference type="EMBL" id="PNF82193.1"/>
    </source>
</evidence>
<dbReference type="InterPro" id="IPR036397">
    <property type="entry name" value="RNaseH_sf"/>
</dbReference>
<dbReference type="GO" id="GO:0015074">
    <property type="term" value="P:DNA integration"/>
    <property type="evidence" value="ECO:0007669"/>
    <property type="project" value="InterPro"/>
</dbReference>
<sequence length="514" mass="58457">MQVQTYRKALHLHCCSAMSLRQMAKMANVSINTARKIVSVAQTNEWDWATIQDMDDRQLKTCFHAVRQQESGKVMPDWVAIHHLMQAKHQTLIQLWDEYRNQLKSAAYSYSQFTYYYREFLSKIDITMRQVHFAGDCVFVDYAGQTIPWFDAAQGKQHEAQLFVGVLGCSNYTFAWASASQKLHDWIEAHNQMFRFFGGVPATVIPDNLKSAVTTPGNDPAINKTYQEQAEHYGCVVVPARVRKPQDKSKAELGVKLATQWVTVPLRRQQFFSLEEINIALAELLEKLNRRSFKRLPGNRFERFQELDKPALKPLPAEPYEYGEWMAAQKVGPDYHVYVLNHAYSVPWRLVGERVEARVSPSAISLFHLSKRVAIHPRDDTPGAATTNPNHRPEAHQAYASRTAHHYLEWAYGIGTATSEVVQAQFHGKADFSISGSKACQQLQHLAKHYGNARVEAACTRALAIQSPTIKSLRSILLHRLDELHRSVHPAATLIPPHANVRGSDYYAGESRHE</sequence>
<comment type="caution">
    <text evidence="3">The sequence shown here is derived from an EMBL/GenBank/DDBJ whole genome shotgun (WGS) entry which is preliminary data.</text>
</comment>
<dbReference type="PANTHER" id="PTHR35004:SF8">
    <property type="entry name" value="TRANSPOSASE RV3428C-RELATED"/>
    <property type="match status" value="1"/>
</dbReference>
<reference evidence="3 4" key="1">
    <citation type="submission" date="2018-01" db="EMBL/GenBank/DDBJ databases">
        <title>Denitrification phenotypes of diverse strains of Pseudomonas stutzeri.</title>
        <authorList>
            <person name="Milligan D.A."/>
            <person name="Bergaust L."/>
            <person name="Bakken L.R."/>
            <person name="Frostegard A."/>
        </authorList>
    </citation>
    <scope>NUCLEOTIDE SEQUENCE [LARGE SCALE GENOMIC DNA]</scope>
    <source>
        <strain evidence="3 4">KC</strain>
    </source>
</reference>
<proteinExistence type="inferred from homology"/>
<dbReference type="PROSITE" id="PS50994">
    <property type="entry name" value="INTEGRASE"/>
    <property type="match status" value="1"/>
</dbReference>
<dbReference type="OrthoDB" id="2065409at2"/>
<organism evidence="3 4">
    <name type="scientific">Stutzerimonas stutzeri</name>
    <name type="common">Pseudomonas stutzeri</name>
    <dbReference type="NCBI Taxonomy" id="316"/>
    <lineage>
        <taxon>Bacteria</taxon>
        <taxon>Pseudomonadati</taxon>
        <taxon>Pseudomonadota</taxon>
        <taxon>Gammaproteobacteria</taxon>
        <taxon>Pseudomonadales</taxon>
        <taxon>Pseudomonadaceae</taxon>
        <taxon>Stutzerimonas</taxon>
    </lineage>
</organism>
<name>A0A2N8S6E0_STUST</name>
<dbReference type="NCBIfam" id="NF033546">
    <property type="entry name" value="transpos_IS21"/>
    <property type="match status" value="1"/>
</dbReference>
<dbReference type="PANTHER" id="PTHR35004">
    <property type="entry name" value="TRANSPOSASE RV3428C-RELATED"/>
    <property type="match status" value="1"/>
</dbReference>
<dbReference type="GO" id="GO:0003676">
    <property type="term" value="F:nucleic acid binding"/>
    <property type="evidence" value="ECO:0007669"/>
    <property type="project" value="InterPro"/>
</dbReference>
<gene>
    <name evidence="3" type="ORF">CXK92_01625</name>
</gene>
<dbReference type="InterPro" id="IPR054353">
    <property type="entry name" value="IstA-like_C"/>
</dbReference>
<dbReference type="Pfam" id="PF00665">
    <property type="entry name" value="rve"/>
    <property type="match status" value="1"/>
</dbReference>
<dbReference type="AlphaFoldDB" id="A0A2N8S6E0"/>
<accession>A0A2N8S6E0</accession>
<evidence type="ECO:0000259" key="2">
    <source>
        <dbReference type="PROSITE" id="PS50994"/>
    </source>
</evidence>
<dbReference type="SUPFAM" id="SSF53098">
    <property type="entry name" value="Ribonuclease H-like"/>
    <property type="match status" value="1"/>
</dbReference>
<comment type="similarity">
    <text evidence="1">Belongs to the transposase IS21/IS408/IS1162 family.</text>
</comment>
<dbReference type="Gene3D" id="3.30.420.10">
    <property type="entry name" value="Ribonuclease H-like superfamily/Ribonuclease H"/>
    <property type="match status" value="1"/>
</dbReference>
<dbReference type="InterPro" id="IPR001584">
    <property type="entry name" value="Integrase_cat-core"/>
</dbReference>
<dbReference type="InterPro" id="IPR012337">
    <property type="entry name" value="RNaseH-like_sf"/>
</dbReference>
<dbReference type="RefSeq" id="WP_102823328.1">
    <property type="nucleotide sequence ID" value="NZ_CP139348.1"/>
</dbReference>
<evidence type="ECO:0000256" key="1">
    <source>
        <dbReference type="ARBA" id="ARBA00009277"/>
    </source>
</evidence>
<evidence type="ECO:0000313" key="4">
    <source>
        <dbReference type="Proteomes" id="UP000235925"/>
    </source>
</evidence>
<dbReference type="EMBL" id="POUN01000001">
    <property type="protein sequence ID" value="PNF82193.1"/>
    <property type="molecule type" value="Genomic_DNA"/>
</dbReference>
<feature type="domain" description="Integrase catalytic" evidence="2">
    <location>
        <begin position="128"/>
        <end position="324"/>
    </location>
</feature>